<keyword evidence="1" id="KW-1133">Transmembrane helix</keyword>
<comment type="caution">
    <text evidence="2">The sequence shown here is derived from an EMBL/GenBank/DDBJ whole genome shotgun (WGS) entry which is preliminary data.</text>
</comment>
<evidence type="ECO:0000313" key="2">
    <source>
        <dbReference type="EMBL" id="OGM54254.1"/>
    </source>
</evidence>
<reference evidence="2 3" key="1">
    <citation type="journal article" date="2016" name="Nat. Commun.">
        <title>Thousands of microbial genomes shed light on interconnected biogeochemical processes in an aquifer system.</title>
        <authorList>
            <person name="Anantharaman K."/>
            <person name="Brown C.T."/>
            <person name="Hug L.A."/>
            <person name="Sharon I."/>
            <person name="Castelle C.J."/>
            <person name="Probst A.J."/>
            <person name="Thomas B.C."/>
            <person name="Singh A."/>
            <person name="Wilkins M.J."/>
            <person name="Karaoz U."/>
            <person name="Brodie E.L."/>
            <person name="Williams K.H."/>
            <person name="Hubbard S.S."/>
            <person name="Banfield J.F."/>
        </authorList>
    </citation>
    <scope>NUCLEOTIDE SEQUENCE [LARGE SCALE GENOMIC DNA]</scope>
</reference>
<dbReference type="Proteomes" id="UP000177794">
    <property type="component" value="Unassembled WGS sequence"/>
</dbReference>
<gene>
    <name evidence="2" type="ORF">A3E15_02820</name>
</gene>
<keyword evidence="1" id="KW-0472">Membrane</keyword>
<evidence type="ECO:0000256" key="1">
    <source>
        <dbReference type="SAM" id="Phobius"/>
    </source>
</evidence>
<dbReference type="AlphaFoldDB" id="A0A1F8AR59"/>
<dbReference type="EMBL" id="MGGX01000038">
    <property type="protein sequence ID" value="OGM54254.1"/>
    <property type="molecule type" value="Genomic_DNA"/>
</dbReference>
<name>A0A1F8AR59_9BACT</name>
<sequence>MDTPAQNDPSAPAPVITSNTAAEDKGKSLKKVAIILGGFIVLIILFELAYLGYTRFLAPQKTSTPTQEAEIPSNGPKKINIDKVTLYSDILYGLKDKSSFFLSANTNLVIGGKVRESDLKEEVIDEKRYVYKLVLENDEDQTLVYRFTEGDLNNMKVYLTDAEVKTEIKPEDVKVGYYAIVRTYVDLLDSSLYDTVTLDVSPR</sequence>
<feature type="transmembrane region" description="Helical" evidence="1">
    <location>
        <begin position="32"/>
        <end position="53"/>
    </location>
</feature>
<proteinExistence type="predicted"/>
<evidence type="ECO:0000313" key="3">
    <source>
        <dbReference type="Proteomes" id="UP000177794"/>
    </source>
</evidence>
<protein>
    <submittedName>
        <fullName evidence="2">Uncharacterized protein</fullName>
    </submittedName>
</protein>
<accession>A0A1F8AR59</accession>
<keyword evidence="1" id="KW-0812">Transmembrane</keyword>
<organism evidence="2 3">
    <name type="scientific">Candidatus Woesebacteria bacterium RIFCSPHIGHO2_12_FULL_42_9</name>
    <dbReference type="NCBI Taxonomy" id="1802511"/>
    <lineage>
        <taxon>Bacteria</taxon>
        <taxon>Candidatus Woeseibacteriota</taxon>
    </lineage>
</organism>